<keyword evidence="2" id="KW-1185">Reference proteome</keyword>
<name>A0A0X1T3F2_PSEAA</name>
<dbReference type="PANTHER" id="PTHR42999:SF1">
    <property type="entry name" value="PENTAPEPTIDE REPEAT-CONTAINING PROTEIN"/>
    <property type="match status" value="1"/>
</dbReference>
<accession>A0A0X1T3F2</accession>
<dbReference type="SUPFAM" id="SSF141571">
    <property type="entry name" value="Pentapeptide repeat-like"/>
    <property type="match status" value="1"/>
</dbReference>
<gene>
    <name evidence="1" type="ORF">AWM79_14125</name>
</gene>
<dbReference type="AlphaFoldDB" id="A0A0X1T3F2"/>
<organism evidence="1 2">
    <name type="scientific">Pseudomonas agarici</name>
    <dbReference type="NCBI Taxonomy" id="46677"/>
    <lineage>
        <taxon>Bacteria</taxon>
        <taxon>Pseudomonadati</taxon>
        <taxon>Pseudomonadota</taxon>
        <taxon>Gammaproteobacteria</taxon>
        <taxon>Pseudomonadales</taxon>
        <taxon>Pseudomonadaceae</taxon>
        <taxon>Pseudomonas</taxon>
    </lineage>
</organism>
<evidence type="ECO:0000313" key="2">
    <source>
        <dbReference type="Proteomes" id="UP000063229"/>
    </source>
</evidence>
<dbReference type="KEGG" id="pagb:AWM79_14125"/>
<reference evidence="1 2" key="1">
    <citation type="submission" date="2016-01" db="EMBL/GenBank/DDBJ databases">
        <authorList>
            <person name="McClelland M."/>
            <person name="Jain A."/>
            <person name="Saraogi P."/>
            <person name="Mendelson R."/>
            <person name="Westerman R."/>
            <person name="SanMiguel P."/>
            <person name="Csonka L."/>
        </authorList>
    </citation>
    <scope>NUCLEOTIDE SEQUENCE [LARGE SCALE GENOMIC DNA]</scope>
    <source>
        <strain evidence="1 2">NCPPB 2472</strain>
    </source>
</reference>
<dbReference type="InterPro" id="IPR052949">
    <property type="entry name" value="PA_immunity-related"/>
</dbReference>
<protein>
    <recommendedName>
        <fullName evidence="3">Pentapeptide repeat-containing protein</fullName>
    </recommendedName>
</protein>
<dbReference type="PANTHER" id="PTHR42999">
    <property type="entry name" value="ANTIBIOTIC RESISTANCE PROTEIN MCBG"/>
    <property type="match status" value="1"/>
</dbReference>
<dbReference type="EMBL" id="CP014135">
    <property type="protein sequence ID" value="AMB86379.1"/>
    <property type="molecule type" value="Genomic_DNA"/>
</dbReference>
<evidence type="ECO:0008006" key="3">
    <source>
        <dbReference type="Google" id="ProtNLM"/>
    </source>
</evidence>
<proteinExistence type="predicted"/>
<dbReference type="Pfam" id="PF00805">
    <property type="entry name" value="Pentapeptide"/>
    <property type="match status" value="2"/>
</dbReference>
<dbReference type="InterPro" id="IPR001646">
    <property type="entry name" value="5peptide_repeat"/>
</dbReference>
<evidence type="ECO:0000313" key="1">
    <source>
        <dbReference type="EMBL" id="AMB86379.1"/>
    </source>
</evidence>
<dbReference type="STRING" id="46677.AWM79_14125"/>
<dbReference type="Gene3D" id="2.160.20.80">
    <property type="entry name" value="E3 ubiquitin-protein ligase SopA"/>
    <property type="match status" value="2"/>
</dbReference>
<dbReference type="Proteomes" id="UP000063229">
    <property type="component" value="Chromosome"/>
</dbReference>
<sequence>MVNNRIESKILSGLEQDGLVLLEKTFFKSESIQTCKLRNSKLSYPIFDGCLLENCVFEKSDFSNSRFFNVTILNLCDFKNVDFRSAGLNNSVFDSCTFVKCDFRKTAFNECTFNNCIFDQCKIINNTFNAKKIKNCKLIGKIQEITFTSEQPNTLLRIDFGRCELDYVNFENCNLEEIVPPVDTQHIYFKDLSDRAKKALSYLMTQPDSSINILLKRRLKNFSTQRGWIFNIKNLETIEGQEYSKRIISLLTDMK</sequence>
<dbReference type="RefSeq" id="WP_060783102.1">
    <property type="nucleotide sequence ID" value="NZ_CP014135.1"/>
</dbReference>